<evidence type="ECO:0000313" key="3">
    <source>
        <dbReference type="EMBL" id="MBB4930750.1"/>
    </source>
</evidence>
<reference evidence="3 4" key="1">
    <citation type="submission" date="2020-08" db="EMBL/GenBank/DDBJ databases">
        <title>Sequencing the genomes of 1000 actinobacteria strains.</title>
        <authorList>
            <person name="Klenk H.-P."/>
        </authorList>
    </citation>
    <scope>NUCLEOTIDE SEQUENCE [LARGE SCALE GENOMIC DNA]</scope>
    <source>
        <strain evidence="3 4">DSM 102030</strain>
    </source>
</reference>
<feature type="region of interest" description="Disordered" evidence="1">
    <location>
        <begin position="249"/>
        <end position="273"/>
    </location>
</feature>
<keyword evidence="2" id="KW-0812">Transmembrane</keyword>
<feature type="transmembrane region" description="Helical" evidence="2">
    <location>
        <begin position="124"/>
        <end position="146"/>
    </location>
</feature>
<feature type="transmembrane region" description="Helical" evidence="2">
    <location>
        <begin position="214"/>
        <end position="233"/>
    </location>
</feature>
<feature type="transmembrane region" description="Helical" evidence="2">
    <location>
        <begin position="380"/>
        <end position="405"/>
    </location>
</feature>
<gene>
    <name evidence="3" type="ORF">F4561_001570</name>
</gene>
<feature type="transmembrane region" description="Helical" evidence="2">
    <location>
        <begin position="90"/>
        <end position="112"/>
    </location>
</feature>
<feature type="transmembrane region" description="Helical" evidence="2">
    <location>
        <begin position="45"/>
        <end position="69"/>
    </location>
</feature>
<dbReference type="AlphaFoldDB" id="A0A7W7W2K5"/>
<feature type="transmembrane region" description="Helical" evidence="2">
    <location>
        <begin position="158"/>
        <end position="178"/>
    </location>
</feature>
<dbReference type="EMBL" id="JACHJT010000001">
    <property type="protein sequence ID" value="MBB4930750.1"/>
    <property type="molecule type" value="Genomic_DNA"/>
</dbReference>
<comment type="caution">
    <text evidence="3">The sequence shown here is derived from an EMBL/GenBank/DDBJ whole genome shotgun (WGS) entry which is preliminary data.</text>
</comment>
<evidence type="ECO:0000313" key="4">
    <source>
        <dbReference type="Proteomes" id="UP000523007"/>
    </source>
</evidence>
<name>A0A7W7W2K5_9ACTN</name>
<feature type="transmembrane region" description="Helical" evidence="2">
    <location>
        <begin position="336"/>
        <end position="359"/>
    </location>
</feature>
<keyword evidence="4" id="KW-1185">Reference proteome</keyword>
<keyword evidence="2" id="KW-0472">Membrane</keyword>
<evidence type="ECO:0000256" key="2">
    <source>
        <dbReference type="SAM" id="Phobius"/>
    </source>
</evidence>
<dbReference type="RefSeq" id="WP_184576136.1">
    <property type="nucleotide sequence ID" value="NZ_JACHJT010000001.1"/>
</dbReference>
<keyword evidence="2" id="KW-1133">Transmembrane helix</keyword>
<feature type="transmembrane region" description="Helical" evidence="2">
    <location>
        <begin position="20"/>
        <end position="39"/>
    </location>
</feature>
<organism evidence="3 4">
    <name type="scientific">Lipingzhangella halophila</name>
    <dbReference type="NCBI Taxonomy" id="1783352"/>
    <lineage>
        <taxon>Bacteria</taxon>
        <taxon>Bacillati</taxon>
        <taxon>Actinomycetota</taxon>
        <taxon>Actinomycetes</taxon>
        <taxon>Streptosporangiales</taxon>
        <taxon>Nocardiopsidaceae</taxon>
        <taxon>Lipingzhangella</taxon>
    </lineage>
</organism>
<feature type="transmembrane region" description="Helical" evidence="2">
    <location>
        <begin position="298"/>
        <end position="316"/>
    </location>
</feature>
<protein>
    <submittedName>
        <fullName evidence="3">Fluoroquinolone transport system permease protein</fullName>
    </submittedName>
</protein>
<dbReference type="Proteomes" id="UP000523007">
    <property type="component" value="Unassembled WGS sequence"/>
</dbReference>
<feature type="transmembrane region" description="Helical" evidence="2">
    <location>
        <begin position="445"/>
        <end position="465"/>
    </location>
</feature>
<evidence type="ECO:0000256" key="1">
    <source>
        <dbReference type="SAM" id="MobiDB-lite"/>
    </source>
</evidence>
<dbReference type="Pfam" id="PF24686">
    <property type="entry name" value="FLQE3_permease"/>
    <property type="match status" value="1"/>
</dbReference>
<proteinExistence type="predicted"/>
<accession>A0A7W7W2K5</accession>
<feature type="transmembrane region" description="Helical" evidence="2">
    <location>
        <begin position="485"/>
        <end position="513"/>
    </location>
</feature>
<feature type="transmembrane region" description="Helical" evidence="2">
    <location>
        <begin position="417"/>
        <end position="438"/>
    </location>
</feature>
<dbReference type="InterPro" id="IPR056926">
    <property type="entry name" value="FLQE3_permease"/>
</dbReference>
<sequence>MSRLAAAIALELRVQLRYGVIAVAAGLTAAWTAVLAVLPERVAATAAPFLLLVDTATFGALLVAGLLMFERAEGARATLAMTPLRTTEYLAARLVTLTGISVLSAAPIALVAARDRIGTAAEAVAALFPVLCGVGLATVLLLSLAGTMAGRAPELTRFLVVAPLPLAPLIAVPLGYLAGVLEHPAAFAVPTTAAAELVRLGVTPDAARLSGTGLAWAVGYLVLWCAGLVVVAVRHLRAELTHPTRAAHPTRVAAPVPDASPTAGAAHGAPPAPRHRRLPGGVLVALFLIDLRGVGRELVLVVIVAAPLLLALALRFGYPPVTGYVWREHGLDLGPYLPLALAVFVLLHVPMMAGSAGALRLVEDADDRTLAVLRVSPASLGWYLTYRVLLTGVAAVAGLAVAVPLSGLAPQGWGPGLAVAVLLAGLQAPLLMLAVTAVAGNKVGALAAVKGLGPVMLVPVAMWFLPDPAGWTLAWLPPFWPVQALWGAPAGIPLPAATALGLLVSAAVTALLARRTALRLREAQ</sequence>